<comment type="caution">
    <text evidence="2">The sequence shown here is derived from an EMBL/GenBank/DDBJ whole genome shotgun (WGS) entry which is preliminary data.</text>
</comment>
<dbReference type="OrthoDB" id="2221733at2"/>
<proteinExistence type="predicted"/>
<keyword evidence="3" id="KW-1185">Reference proteome</keyword>
<accession>A0A0J1INA3</accession>
<dbReference type="AlphaFoldDB" id="A0A0J1INA3"/>
<gene>
    <name evidence="2" type="ORF">ABW02_06855</name>
</gene>
<feature type="transmembrane region" description="Helical" evidence="1">
    <location>
        <begin position="6"/>
        <end position="27"/>
    </location>
</feature>
<dbReference type="Proteomes" id="UP000036045">
    <property type="component" value="Unassembled WGS sequence"/>
</dbReference>
<name>A0A0J1INA3_NIACI</name>
<evidence type="ECO:0000256" key="1">
    <source>
        <dbReference type="SAM" id="Phobius"/>
    </source>
</evidence>
<organism evidence="2 3">
    <name type="scientific">Niallia circulans</name>
    <name type="common">Bacillus circulans</name>
    <dbReference type="NCBI Taxonomy" id="1397"/>
    <lineage>
        <taxon>Bacteria</taxon>
        <taxon>Bacillati</taxon>
        <taxon>Bacillota</taxon>
        <taxon>Bacilli</taxon>
        <taxon>Bacillales</taxon>
        <taxon>Bacillaceae</taxon>
        <taxon>Niallia</taxon>
    </lineage>
</organism>
<evidence type="ECO:0000313" key="2">
    <source>
        <dbReference type="EMBL" id="KLV27388.1"/>
    </source>
</evidence>
<protein>
    <submittedName>
        <fullName evidence="2">Uncharacterized protein</fullName>
    </submittedName>
</protein>
<keyword evidence="1" id="KW-0812">Transmembrane</keyword>
<keyword evidence="1" id="KW-1133">Transmembrane helix</keyword>
<dbReference type="EMBL" id="LDPH01000004">
    <property type="protein sequence ID" value="KLV27388.1"/>
    <property type="molecule type" value="Genomic_DNA"/>
</dbReference>
<reference evidence="2 3" key="1">
    <citation type="submission" date="2015-05" db="EMBL/GenBank/DDBJ databases">
        <title>Whole genome sequence and identification of bacterial endophytes from Costus igneus.</title>
        <authorList>
            <person name="Lee Y.P."/>
            <person name="Gan H.M."/>
            <person name="Eng W."/>
            <person name="Wheatley M.S."/>
            <person name="Caraballo A."/>
            <person name="Polter S."/>
            <person name="Savka M.A."/>
            <person name="Hudson A.O."/>
        </authorList>
    </citation>
    <scope>NUCLEOTIDE SEQUENCE [LARGE SCALE GENOMIC DNA]</scope>
    <source>
        <strain evidence="2 3">RIT379</strain>
    </source>
</reference>
<dbReference type="PATRIC" id="fig|1397.4.peg.4046"/>
<keyword evidence="1" id="KW-0472">Membrane</keyword>
<sequence>MSSEQVQILSTIIGLVVSIVAVVISILSLKQTQQSIEEANRPYVVVYKDYIQVLSTVHEYIVVKNFGNSGAVIDSLEFNPEFLVRDKNVFGNIGNSFIAPGQSISTAVSHNVFAGDRSGITEVTIKYHSGKKHFKEVIKLNEEIVKDFLFMKANPSSNKSLEEIITKATEEVLRRNL</sequence>
<evidence type="ECO:0000313" key="3">
    <source>
        <dbReference type="Proteomes" id="UP000036045"/>
    </source>
</evidence>